<gene>
    <name evidence="1" type="primary">ORF4</name>
</gene>
<dbReference type="KEGG" id="vg:10228483"/>
<dbReference type="RefSeq" id="YP_004250945.1">
    <property type="nucleotide sequence ID" value="NC_015157.1"/>
</dbReference>
<accession>F1D126</accession>
<sequence length="227" mass="26479">MSSKNTNKRIDQEFFPSFSKVFKAGSIAFIKDHQEVSIPWDIYSAVIYSFLLNKFEYHNQLSISQDAISSNCNCSVDVVKSRLALMEDAGIVKIKRQPNGSGLMKANLYTNVIDITKSNKYRLINSKFTQHYYDLMKDRKKRLALLDGVVLKRSWTSHQVRNYLANRNYELVTGVYLDGDKLSSKLYMKYYNDKPEHDLSQGFKLNDEIREYEYNTLIDNAIYEEDL</sequence>
<name>F1D126_9CAUD</name>
<evidence type="ECO:0000313" key="1">
    <source>
        <dbReference type="EMBL" id="ADX87820.1"/>
    </source>
</evidence>
<protein>
    <submittedName>
        <fullName evidence="1">Uncharacterized protein ORF4</fullName>
    </submittedName>
</protein>
<dbReference type="OrthoDB" id="27496at10239"/>
<dbReference type="GeneID" id="10228483"/>
<reference evidence="1 2" key="1">
    <citation type="journal article" date="2011" name="MBio">
        <title>Evidence of a dominant lineage of Vibrio cholerae-specific lytic bacteriophages shed by cholera patients over a 10-year period in Dhaka, Bangladesh.</title>
        <authorList>
            <person name="Seed K.D."/>
            <person name="Bodi K.L."/>
            <person name="Kropinski A.M."/>
            <person name="Ackermann H.W."/>
            <person name="Calderwood S.B."/>
            <person name="Qadri F."/>
            <person name="Camilli A."/>
        </authorList>
    </citation>
    <scope>NUCLEOTIDE SEQUENCE [LARGE SCALE GENOMIC DNA]</scope>
</reference>
<organism evidence="1 2">
    <name type="scientific">Vibrio phage ICP1</name>
    <dbReference type="NCBI Taxonomy" id="979525"/>
    <lineage>
        <taxon>Viruses</taxon>
        <taxon>Duplodnaviria</taxon>
        <taxon>Heunggongvirae</taxon>
        <taxon>Uroviricota</taxon>
        <taxon>Caudoviricetes</taxon>
        <taxon>Mohonavirus</taxon>
        <taxon>Mohonavirus ICP1</taxon>
    </lineage>
</organism>
<dbReference type="EMBL" id="HQ641347">
    <property type="protein sequence ID" value="ADX87820.1"/>
    <property type="molecule type" value="Genomic_DNA"/>
</dbReference>
<proteinExistence type="predicted"/>
<dbReference type="Proteomes" id="UP000007502">
    <property type="component" value="Segment"/>
</dbReference>
<evidence type="ECO:0000313" key="2">
    <source>
        <dbReference type="Proteomes" id="UP000007502"/>
    </source>
</evidence>
<keyword evidence="2" id="KW-1185">Reference proteome</keyword>